<dbReference type="GO" id="GO:0080120">
    <property type="term" value="P:CAAX-box protein maturation"/>
    <property type="evidence" value="ECO:0007669"/>
    <property type="project" value="UniProtKB-ARBA"/>
</dbReference>
<dbReference type="EMBL" id="CAFBND010000022">
    <property type="protein sequence ID" value="CAB4936481.1"/>
    <property type="molecule type" value="Genomic_DNA"/>
</dbReference>
<dbReference type="GO" id="GO:0004175">
    <property type="term" value="F:endopeptidase activity"/>
    <property type="evidence" value="ECO:0007669"/>
    <property type="project" value="UniProtKB-ARBA"/>
</dbReference>
<evidence type="ECO:0000313" key="4">
    <source>
        <dbReference type="EMBL" id="CAB5036931.1"/>
    </source>
</evidence>
<feature type="transmembrane region" description="Helical" evidence="1">
    <location>
        <begin position="81"/>
        <end position="100"/>
    </location>
</feature>
<dbReference type="PANTHER" id="PTHR36435">
    <property type="entry name" value="SLR1288 PROTEIN"/>
    <property type="match status" value="1"/>
</dbReference>
<feature type="transmembrane region" description="Helical" evidence="1">
    <location>
        <begin position="149"/>
        <end position="169"/>
    </location>
</feature>
<feature type="transmembrane region" description="Helical" evidence="1">
    <location>
        <begin position="50"/>
        <end position="69"/>
    </location>
</feature>
<dbReference type="EMBL" id="CAFBPU010000039">
    <property type="protein sequence ID" value="CAB5036931.1"/>
    <property type="molecule type" value="Genomic_DNA"/>
</dbReference>
<accession>A0A6J7J0P9</accession>
<dbReference type="PANTHER" id="PTHR36435:SF1">
    <property type="entry name" value="CAAX AMINO TERMINAL PROTEASE FAMILY PROTEIN"/>
    <property type="match status" value="1"/>
</dbReference>
<feature type="transmembrane region" description="Helical" evidence="1">
    <location>
        <begin position="12"/>
        <end position="30"/>
    </location>
</feature>
<dbReference type="AlphaFoldDB" id="A0A6J7J0P9"/>
<protein>
    <submittedName>
        <fullName evidence="3">Unannotated protein</fullName>
    </submittedName>
</protein>
<dbReference type="Pfam" id="PF02517">
    <property type="entry name" value="Rce1-like"/>
    <property type="match status" value="1"/>
</dbReference>
<feature type="transmembrane region" description="Helical" evidence="1">
    <location>
        <begin position="200"/>
        <end position="222"/>
    </location>
</feature>
<feature type="domain" description="CAAX prenyl protease 2/Lysostaphin resistance protein A-like" evidence="2">
    <location>
        <begin position="115"/>
        <end position="212"/>
    </location>
</feature>
<dbReference type="InterPro" id="IPR003675">
    <property type="entry name" value="Rce1/LyrA-like_dom"/>
</dbReference>
<feature type="transmembrane region" description="Helical" evidence="1">
    <location>
        <begin position="175"/>
        <end position="193"/>
    </location>
</feature>
<keyword evidence="1" id="KW-0812">Transmembrane</keyword>
<reference evidence="3" key="1">
    <citation type="submission" date="2020-05" db="EMBL/GenBank/DDBJ databases">
        <authorList>
            <person name="Chiriac C."/>
            <person name="Salcher M."/>
            <person name="Ghai R."/>
            <person name="Kavagutti S V."/>
        </authorList>
    </citation>
    <scope>NUCLEOTIDE SEQUENCE</scope>
</reference>
<evidence type="ECO:0000313" key="3">
    <source>
        <dbReference type="EMBL" id="CAB4936481.1"/>
    </source>
</evidence>
<feature type="transmembrane region" description="Helical" evidence="1">
    <location>
        <begin position="228"/>
        <end position="250"/>
    </location>
</feature>
<gene>
    <name evidence="3" type="ORF">UFOPK3752_00764</name>
    <name evidence="4" type="ORF">UFOPK4150_01722</name>
</gene>
<keyword evidence="1" id="KW-0472">Membrane</keyword>
<evidence type="ECO:0000256" key="1">
    <source>
        <dbReference type="SAM" id="Phobius"/>
    </source>
</evidence>
<feature type="transmembrane region" description="Helical" evidence="1">
    <location>
        <begin position="106"/>
        <end position="128"/>
    </location>
</feature>
<organism evidence="3">
    <name type="scientific">freshwater metagenome</name>
    <dbReference type="NCBI Taxonomy" id="449393"/>
    <lineage>
        <taxon>unclassified sequences</taxon>
        <taxon>metagenomes</taxon>
        <taxon>ecological metagenomes</taxon>
    </lineage>
</organism>
<sequence>MSPTRARIKPTVPVAFGVFVVYCALFIGLMKSSGYSYDHLLDTAESTNRGAVVPLLAGTVWLILFLAYARWDNVFTDLRGLPMGFWFWTPPVFVLVATLLRFPGVSWGQFTSAHLAAILAAGVLVGFAEETLFRGIILRALRNGIRREASVVLFSSLWFGFFHLTNLFTGSPMNAVLSQCLQASAIGIVLYLARRARGLLLPAMAIHGLWDVSTFSLGVHAIEGSAMPLVSIALAMIANLIGLVALIIIWRRKEIVSFSV</sequence>
<dbReference type="InterPro" id="IPR052710">
    <property type="entry name" value="CAAX_protease"/>
</dbReference>
<proteinExistence type="predicted"/>
<evidence type="ECO:0000259" key="2">
    <source>
        <dbReference type="Pfam" id="PF02517"/>
    </source>
</evidence>
<keyword evidence="1" id="KW-1133">Transmembrane helix</keyword>
<name>A0A6J7J0P9_9ZZZZ</name>